<dbReference type="PRINTS" id="PR00032">
    <property type="entry name" value="HTHARAC"/>
</dbReference>
<dbReference type="SUPFAM" id="SSF52317">
    <property type="entry name" value="Class I glutamine amidotransferase-like"/>
    <property type="match status" value="1"/>
</dbReference>
<sequence length="386" mass="41849">MRPSSDTDIHSQRADCADTAPQATNEPSTAAEYSPPGAEAPPAGIATMPAQLAGPPRRLNGPPGPRAQRHRVGFLLIPGFSHIGFSSAIEPLRMANMVSSTPVFEALTASVDGQIVAASNGVETVPDTLLDELTDIDTLLVCGPNPIAFPQPAYLGHRLRRMAAEGVVLGGLDTGTVLLARAGLLDGYRCTIHWQDRESMLVAFPDIVVSDHLYEIDRNRLTSGGGTAAMDMMLHYIAMVRADGDLAGAAAALLVHDRIRTGRESQHLPLRHEVGMTRPKLRDAVTIMEANIEEPLALAELARHAGLSKRQLERLFAAELDCTPSSYYMQLRLNIARTRLRYSQASIAEVAHGCGFGSNSYFTRRYSRLFGRTPSAERRRHRASGI</sequence>
<accession>A0A423PN63</accession>
<dbReference type="Gene3D" id="1.10.10.60">
    <property type="entry name" value="Homeodomain-like"/>
    <property type="match status" value="1"/>
</dbReference>
<evidence type="ECO:0000259" key="5">
    <source>
        <dbReference type="PROSITE" id="PS01124"/>
    </source>
</evidence>
<dbReference type="SUPFAM" id="SSF46689">
    <property type="entry name" value="Homeodomain-like"/>
    <property type="match status" value="2"/>
</dbReference>
<dbReference type="Gene3D" id="3.40.50.880">
    <property type="match status" value="1"/>
</dbReference>
<feature type="compositionally biased region" description="Basic and acidic residues" evidence="4">
    <location>
        <begin position="1"/>
        <end position="16"/>
    </location>
</feature>
<dbReference type="PANTHER" id="PTHR43130:SF3">
    <property type="entry name" value="HTH-TYPE TRANSCRIPTIONAL REGULATOR RV1931C"/>
    <property type="match status" value="1"/>
</dbReference>
<feature type="region of interest" description="Disordered" evidence="4">
    <location>
        <begin position="1"/>
        <end position="67"/>
    </location>
</feature>
<dbReference type="AlphaFoldDB" id="A0A423PN63"/>
<dbReference type="GO" id="GO:0043565">
    <property type="term" value="F:sequence-specific DNA binding"/>
    <property type="evidence" value="ECO:0007669"/>
    <property type="project" value="InterPro"/>
</dbReference>
<keyword evidence="2" id="KW-0238">DNA-binding</keyword>
<dbReference type="Proteomes" id="UP000283993">
    <property type="component" value="Unassembled WGS sequence"/>
</dbReference>
<dbReference type="PROSITE" id="PS01124">
    <property type="entry name" value="HTH_ARAC_FAMILY_2"/>
    <property type="match status" value="1"/>
</dbReference>
<name>A0A423PN63_9GAMM</name>
<protein>
    <submittedName>
        <fullName evidence="6">AraC family transcriptional regulator</fullName>
    </submittedName>
</protein>
<keyword evidence="7" id="KW-1185">Reference proteome</keyword>
<dbReference type="InterPro" id="IPR002818">
    <property type="entry name" value="DJ-1/PfpI"/>
</dbReference>
<reference evidence="6 7" key="1">
    <citation type="submission" date="2013-10" db="EMBL/GenBank/DDBJ databases">
        <title>Salinisphaera orenii MK-B5 Genome Sequencing.</title>
        <authorList>
            <person name="Lai Q."/>
            <person name="Li C."/>
            <person name="Shao Z."/>
        </authorList>
    </citation>
    <scope>NUCLEOTIDE SEQUENCE [LARGE SCALE GENOMIC DNA]</scope>
    <source>
        <strain evidence="6 7">MK-B5</strain>
    </source>
</reference>
<dbReference type="Pfam" id="PF12833">
    <property type="entry name" value="HTH_18"/>
    <property type="match status" value="1"/>
</dbReference>
<dbReference type="Pfam" id="PF01965">
    <property type="entry name" value="DJ-1_PfpI"/>
    <property type="match status" value="1"/>
</dbReference>
<feature type="compositionally biased region" description="Low complexity" evidence="4">
    <location>
        <begin position="30"/>
        <end position="46"/>
    </location>
</feature>
<dbReference type="InterPro" id="IPR009057">
    <property type="entry name" value="Homeodomain-like_sf"/>
</dbReference>
<feature type="domain" description="HTH araC/xylS-type" evidence="5">
    <location>
        <begin position="282"/>
        <end position="380"/>
    </location>
</feature>
<keyword evidence="3" id="KW-0804">Transcription</keyword>
<dbReference type="PANTHER" id="PTHR43130">
    <property type="entry name" value="ARAC-FAMILY TRANSCRIPTIONAL REGULATOR"/>
    <property type="match status" value="1"/>
</dbReference>
<evidence type="ECO:0000256" key="1">
    <source>
        <dbReference type="ARBA" id="ARBA00023015"/>
    </source>
</evidence>
<dbReference type="InterPro" id="IPR052158">
    <property type="entry name" value="INH-QAR"/>
</dbReference>
<evidence type="ECO:0000313" key="7">
    <source>
        <dbReference type="Proteomes" id="UP000283993"/>
    </source>
</evidence>
<dbReference type="EMBL" id="AYKH01000016">
    <property type="protein sequence ID" value="ROO27017.1"/>
    <property type="molecule type" value="Genomic_DNA"/>
</dbReference>
<dbReference type="InterPro" id="IPR018060">
    <property type="entry name" value="HTH_AraC"/>
</dbReference>
<dbReference type="InterPro" id="IPR020449">
    <property type="entry name" value="Tscrpt_reg_AraC-type_HTH"/>
</dbReference>
<evidence type="ECO:0000256" key="3">
    <source>
        <dbReference type="ARBA" id="ARBA00023163"/>
    </source>
</evidence>
<organism evidence="6 7">
    <name type="scientific">Salinisphaera orenii MK-B5</name>
    <dbReference type="NCBI Taxonomy" id="856730"/>
    <lineage>
        <taxon>Bacteria</taxon>
        <taxon>Pseudomonadati</taxon>
        <taxon>Pseudomonadota</taxon>
        <taxon>Gammaproteobacteria</taxon>
        <taxon>Salinisphaerales</taxon>
        <taxon>Salinisphaeraceae</taxon>
        <taxon>Salinisphaera</taxon>
    </lineage>
</organism>
<gene>
    <name evidence="6" type="ORF">SAOR_09370</name>
</gene>
<evidence type="ECO:0000256" key="4">
    <source>
        <dbReference type="SAM" id="MobiDB-lite"/>
    </source>
</evidence>
<dbReference type="GO" id="GO:0003700">
    <property type="term" value="F:DNA-binding transcription factor activity"/>
    <property type="evidence" value="ECO:0007669"/>
    <property type="project" value="InterPro"/>
</dbReference>
<dbReference type="RefSeq" id="WP_123631200.1">
    <property type="nucleotide sequence ID" value="NZ_AYKH01000016.1"/>
</dbReference>
<dbReference type="InterPro" id="IPR018062">
    <property type="entry name" value="HTH_AraC-typ_CS"/>
</dbReference>
<dbReference type="PROSITE" id="PS00041">
    <property type="entry name" value="HTH_ARAC_FAMILY_1"/>
    <property type="match status" value="1"/>
</dbReference>
<evidence type="ECO:0000256" key="2">
    <source>
        <dbReference type="ARBA" id="ARBA00023125"/>
    </source>
</evidence>
<proteinExistence type="predicted"/>
<dbReference type="CDD" id="cd03136">
    <property type="entry name" value="GATase1_AraC_ArgR_like"/>
    <property type="match status" value="1"/>
</dbReference>
<keyword evidence="1" id="KW-0805">Transcription regulation</keyword>
<dbReference type="SMART" id="SM00342">
    <property type="entry name" value="HTH_ARAC"/>
    <property type="match status" value="1"/>
</dbReference>
<evidence type="ECO:0000313" key="6">
    <source>
        <dbReference type="EMBL" id="ROO27017.1"/>
    </source>
</evidence>
<comment type="caution">
    <text evidence="6">The sequence shown here is derived from an EMBL/GenBank/DDBJ whole genome shotgun (WGS) entry which is preliminary data.</text>
</comment>
<dbReference type="InterPro" id="IPR029062">
    <property type="entry name" value="Class_I_gatase-like"/>
</dbReference>